<dbReference type="Gene3D" id="3.90.70.10">
    <property type="entry name" value="Cysteine proteinases"/>
    <property type="match status" value="1"/>
</dbReference>
<dbReference type="Pfam" id="PF13529">
    <property type="entry name" value="Peptidase_C39_2"/>
    <property type="match status" value="1"/>
</dbReference>
<keyword evidence="1" id="KW-0812">Transmembrane</keyword>
<dbReference type="CDD" id="cd02549">
    <property type="entry name" value="Peptidase_C39A"/>
    <property type="match status" value="1"/>
</dbReference>
<dbReference type="InterPro" id="IPR039563">
    <property type="entry name" value="Peptidase_C39_single_dom"/>
</dbReference>
<reference evidence="3 4" key="1">
    <citation type="submission" date="2023-03" db="EMBL/GenBank/DDBJ databases">
        <title>Novel Species.</title>
        <authorList>
            <person name="Ma S."/>
        </authorList>
    </citation>
    <scope>NUCLEOTIDE SEQUENCE [LARGE SCALE GENOMIC DNA]</scope>
    <source>
        <strain evidence="3 4">LIND6LT2</strain>
    </source>
</reference>
<dbReference type="EMBL" id="CP121687">
    <property type="protein sequence ID" value="WZL69034.1"/>
    <property type="molecule type" value="Genomic_DNA"/>
</dbReference>
<evidence type="ECO:0000259" key="2">
    <source>
        <dbReference type="Pfam" id="PF13529"/>
    </source>
</evidence>
<proteinExistence type="predicted"/>
<dbReference type="InterPro" id="IPR039564">
    <property type="entry name" value="Peptidase_C39-like"/>
</dbReference>
<dbReference type="RefSeq" id="WP_341876038.1">
    <property type="nucleotide sequence ID" value="NZ_CP121687.1"/>
</dbReference>
<keyword evidence="4" id="KW-1185">Reference proteome</keyword>
<sequence length="344" mass="40295">MKKKGTIIFWIFIIVLAIGCIWFIKNFKETIEVFENININRTNTQDPIIFEVYHKNAFIKSFKTKEDAINFGKKHKDVYVKHKNNDEWIWNSFDPYILFENDKYINDYDSFSDAVFFAKEKEGRKIFYLSNQNVIWSDSETIKEKVLLDAPVILQKPELPRGCEVTSLAMLLNYAGIKVDKMELAKKIDKDTTHLSKKGSRIYYGNPNDGFVGDMYSLKNPGYGVYNGPIERLMKEYMPNQTVNLTGCEFEDLFHFLSKGQPVWAITNTTYKKLDNSQFEIWLTPTGPVEITYKLHAVLITGYDEKYVYFNDPFYSKKNIRAKKEDFKAAWNQMGRQAISYVKQ</sequence>
<protein>
    <submittedName>
        <fullName evidence="3">C39 family peptidase</fullName>
    </submittedName>
</protein>
<dbReference type="PANTHER" id="PTHR37806:SF1">
    <property type="entry name" value="PEPTIDASE C39-LIKE DOMAIN-CONTAINING PROTEIN"/>
    <property type="match status" value="1"/>
</dbReference>
<feature type="transmembrane region" description="Helical" evidence="1">
    <location>
        <begin position="7"/>
        <end position="24"/>
    </location>
</feature>
<dbReference type="PROSITE" id="PS51257">
    <property type="entry name" value="PROKAR_LIPOPROTEIN"/>
    <property type="match status" value="1"/>
</dbReference>
<evidence type="ECO:0000256" key="1">
    <source>
        <dbReference type="SAM" id="Phobius"/>
    </source>
</evidence>
<feature type="domain" description="Peptidase C39-like" evidence="2">
    <location>
        <begin position="148"/>
        <end position="313"/>
    </location>
</feature>
<organism evidence="3 4">
    <name type="scientific">Defluviitalea saccharophila</name>
    <dbReference type="NCBI Taxonomy" id="879970"/>
    <lineage>
        <taxon>Bacteria</taxon>
        <taxon>Bacillati</taxon>
        <taxon>Bacillota</taxon>
        <taxon>Clostridia</taxon>
        <taxon>Lachnospirales</taxon>
        <taxon>Defluviitaleaceae</taxon>
        <taxon>Defluviitalea</taxon>
    </lineage>
</organism>
<name>A0ABZ2Y3K5_9FIRM</name>
<dbReference type="PANTHER" id="PTHR37806">
    <property type="entry name" value="LMO0724 PROTEIN"/>
    <property type="match status" value="1"/>
</dbReference>
<keyword evidence="1" id="KW-0472">Membrane</keyword>
<evidence type="ECO:0000313" key="4">
    <source>
        <dbReference type="Proteomes" id="UP001486565"/>
    </source>
</evidence>
<gene>
    <name evidence="3" type="ORF">QBE51_09420</name>
</gene>
<dbReference type="Proteomes" id="UP001486565">
    <property type="component" value="Chromosome"/>
</dbReference>
<accession>A0ABZ2Y3K5</accession>
<evidence type="ECO:0000313" key="3">
    <source>
        <dbReference type="EMBL" id="WZL69034.1"/>
    </source>
</evidence>
<keyword evidence="1" id="KW-1133">Transmembrane helix</keyword>